<dbReference type="RefSeq" id="WP_133358419.1">
    <property type="nucleotide sequence ID" value="NZ_SMUV01000048.1"/>
</dbReference>
<dbReference type="InterPro" id="IPR045632">
    <property type="entry name" value="DUF6314"/>
</dbReference>
<accession>A0A4R5VG04</accession>
<dbReference type="Pfam" id="PF19834">
    <property type="entry name" value="DUF6314"/>
    <property type="match status" value="1"/>
</dbReference>
<evidence type="ECO:0000313" key="3">
    <source>
        <dbReference type="Proteomes" id="UP000295301"/>
    </source>
</evidence>
<evidence type="ECO:0000313" key="2">
    <source>
        <dbReference type="EMBL" id="TDK51278.1"/>
    </source>
</evidence>
<feature type="domain" description="DUF6314" evidence="1">
    <location>
        <begin position="11"/>
        <end position="133"/>
    </location>
</feature>
<evidence type="ECO:0000259" key="1">
    <source>
        <dbReference type="Pfam" id="PF19834"/>
    </source>
</evidence>
<proteinExistence type="predicted"/>
<dbReference type="AlphaFoldDB" id="A0A4R5VG04"/>
<name>A0A4R5VG04_9RHOB</name>
<reference evidence="2 3" key="1">
    <citation type="submission" date="2019-03" db="EMBL/GenBank/DDBJ databases">
        <title>Ruegeria lutea sp. nov., a novel strain, isolated from marine sediment, the Masan Bay, South Korea.</title>
        <authorList>
            <person name="Kim J."/>
            <person name="Kim D.-Y."/>
            <person name="Lee S.-S."/>
        </authorList>
    </citation>
    <scope>NUCLEOTIDE SEQUENCE [LARGE SCALE GENOMIC DNA]</scope>
    <source>
        <strain evidence="2 3">318-1</strain>
    </source>
</reference>
<organism evidence="2 3">
    <name type="scientific">Antarcticimicrobium luteum</name>
    <dbReference type="NCBI Taxonomy" id="2547397"/>
    <lineage>
        <taxon>Bacteria</taxon>
        <taxon>Pseudomonadati</taxon>
        <taxon>Pseudomonadota</taxon>
        <taxon>Alphaproteobacteria</taxon>
        <taxon>Rhodobacterales</taxon>
        <taxon>Paracoccaceae</taxon>
        <taxon>Antarcticimicrobium</taxon>
    </lineage>
</organism>
<gene>
    <name evidence="2" type="ORF">E1832_03890</name>
</gene>
<comment type="caution">
    <text evidence="2">The sequence shown here is derived from an EMBL/GenBank/DDBJ whole genome shotgun (WGS) entry which is preliminary data.</text>
</comment>
<dbReference type="Proteomes" id="UP000295301">
    <property type="component" value="Unassembled WGS sequence"/>
</dbReference>
<dbReference type="EMBL" id="SMUV01000048">
    <property type="protein sequence ID" value="TDK51278.1"/>
    <property type="molecule type" value="Genomic_DNA"/>
</dbReference>
<keyword evidence="3" id="KW-1185">Reference proteome</keyword>
<dbReference type="OrthoDB" id="7351979at2"/>
<sequence length="139" mass="15956">MTRATRQLRDFLGLWSLDRRIEEAGGRTGRFLGQARWTPAGEGALYVESGQLTLGGHPPMQAERRYRWGADLTVWFEDGRFFHAVPPGGGDSAHWCAPDQYEARYEFDDWPEFRVTWTVRGPRKGYRLTGHYRPLPDAG</sequence>
<protein>
    <submittedName>
        <fullName evidence="2">Trigger factor</fullName>
    </submittedName>
</protein>